<dbReference type="EMBL" id="GBEZ01015509">
    <property type="protein sequence ID" value="JAC70661.1"/>
    <property type="molecule type" value="Transcribed_RNA"/>
</dbReference>
<gene>
    <name evidence="1" type="ORF">TSPGSL018_3655</name>
</gene>
<feature type="non-terminal residue" evidence="1">
    <location>
        <position position="1"/>
    </location>
</feature>
<reference evidence="1" key="1">
    <citation type="submission" date="2014-05" db="EMBL/GenBank/DDBJ databases">
        <title>The transcriptome of the halophilic microalga Tetraselmis sp. GSL018 isolated from the Great Salt Lake, Utah.</title>
        <authorList>
            <person name="Jinkerson R.E."/>
            <person name="D'Adamo S."/>
            <person name="Posewitz M.C."/>
        </authorList>
    </citation>
    <scope>NUCLEOTIDE SEQUENCE</scope>
    <source>
        <strain evidence="1">GSL018</strain>
    </source>
</reference>
<accession>A0A061RJI4</accession>
<organism evidence="1">
    <name type="scientific">Tetraselmis sp. GSL018</name>
    <dbReference type="NCBI Taxonomy" id="582737"/>
    <lineage>
        <taxon>Eukaryota</taxon>
        <taxon>Viridiplantae</taxon>
        <taxon>Chlorophyta</taxon>
        <taxon>core chlorophytes</taxon>
        <taxon>Chlorodendrophyceae</taxon>
        <taxon>Chlorodendrales</taxon>
        <taxon>Chlorodendraceae</taxon>
        <taxon>Tetraselmis</taxon>
    </lineage>
</organism>
<dbReference type="AlphaFoldDB" id="A0A061RJI4"/>
<sequence>VASAALFIASLLRNGPETKLPAARATPTIGPKIPMLNFLEANCFGVPLLDCGNSKRAATESVKSAAGRAAVVSLRN</sequence>
<evidence type="ECO:0000313" key="1">
    <source>
        <dbReference type="EMBL" id="JAC70661.1"/>
    </source>
</evidence>
<proteinExistence type="predicted"/>
<protein>
    <submittedName>
        <fullName evidence="1">Uncharacterized protein</fullName>
    </submittedName>
</protein>
<name>A0A061RJI4_9CHLO</name>